<dbReference type="Pfam" id="PF07963">
    <property type="entry name" value="N_methyl"/>
    <property type="match status" value="1"/>
</dbReference>
<dbReference type="NCBIfam" id="TIGR04294">
    <property type="entry name" value="pre_pil_HX9DG"/>
    <property type="match status" value="1"/>
</dbReference>
<proteinExistence type="predicted"/>
<dbReference type="AlphaFoldDB" id="A0A5K7X231"/>
<dbReference type="EMBL" id="AP021861">
    <property type="protein sequence ID" value="BBO30714.1"/>
    <property type="molecule type" value="Genomic_DNA"/>
</dbReference>
<dbReference type="PANTHER" id="PTHR30093">
    <property type="entry name" value="GENERAL SECRETION PATHWAY PROTEIN G"/>
    <property type="match status" value="1"/>
</dbReference>
<dbReference type="NCBIfam" id="TIGR02532">
    <property type="entry name" value="IV_pilin_GFxxxE"/>
    <property type="match status" value="1"/>
</dbReference>
<accession>A0A5K7X231</accession>
<dbReference type="SUPFAM" id="SSF54523">
    <property type="entry name" value="Pili subunits"/>
    <property type="match status" value="1"/>
</dbReference>
<reference evidence="3" key="1">
    <citation type="submission" date="2019-10" db="EMBL/GenBank/DDBJ databases">
        <title>Lacipirellula parvula gen. nov., sp. nov., representing a lineage of planctomycetes widespread in freshwater anoxic habitats, and description of the family Lacipirellulaceae.</title>
        <authorList>
            <person name="Dedysh S.N."/>
            <person name="Kulichevskaya I.S."/>
            <person name="Beletsky A.V."/>
            <person name="Rakitin A.L."/>
            <person name="Mardanov A.V."/>
            <person name="Ivanova A.A."/>
            <person name="Saltykova V.X."/>
            <person name="Rijpstra W.I.C."/>
            <person name="Sinninghe Damste J.S."/>
            <person name="Ravin N.V."/>
        </authorList>
    </citation>
    <scope>NUCLEOTIDE SEQUENCE [LARGE SCALE GENOMIC DNA]</scope>
    <source>
        <strain evidence="3">PX69</strain>
    </source>
</reference>
<protein>
    <recommendedName>
        <fullName evidence="1">DUF1559 domain-containing protein</fullName>
    </recommendedName>
</protein>
<keyword evidence="3" id="KW-1185">Reference proteome</keyword>
<dbReference type="PANTHER" id="PTHR30093:SF2">
    <property type="entry name" value="TYPE II SECRETION SYSTEM PROTEIN H"/>
    <property type="match status" value="1"/>
</dbReference>
<gene>
    <name evidence="2" type="ORF">PLANPX_0326</name>
</gene>
<feature type="domain" description="DUF1559" evidence="1">
    <location>
        <begin position="43"/>
        <end position="345"/>
    </location>
</feature>
<dbReference type="Pfam" id="PF07596">
    <property type="entry name" value="SBP_bac_10"/>
    <property type="match status" value="1"/>
</dbReference>
<dbReference type="Proteomes" id="UP000326837">
    <property type="component" value="Chromosome"/>
</dbReference>
<evidence type="ECO:0000313" key="2">
    <source>
        <dbReference type="EMBL" id="BBO30714.1"/>
    </source>
</evidence>
<evidence type="ECO:0000313" key="3">
    <source>
        <dbReference type="Proteomes" id="UP000326837"/>
    </source>
</evidence>
<name>A0A5K7X231_9BACT</name>
<sequence>MPRHATLARALRRRAFRAFTLVELLVVIAIIGVLVSLLLPAVQAAREAARRMNCQSNQKNFALAVINYENAKKQLPAAMGEGVLAGRNKTEFLPYQGPQLSWHIQVLPYMELQSLYSQFKIDGTTSIFNQSDQTRPEESQPAVMLCPSDSAFGRFYSDPDFTSGLGGVRKVAKGNYVAYAGPEHMNSAHVFPGTINTVGNELRQVSDGTSQTIMITEVRTRDVPEDQRGAWALAWPGSSCIALDLHSGPLGTSWTASGRPDVPYIPSTKQQDLDYSNPPNSFGGGVYSADKLRKCPDSAGADIERMSCDSANESWGSAAPRSLHPGGVNSAHVDGSVHWLSNDVNVTLLGAMICINDGVLPTE</sequence>
<dbReference type="KEGG" id="lpav:PLANPX_0326"/>
<dbReference type="InterPro" id="IPR012902">
    <property type="entry name" value="N_methyl_site"/>
</dbReference>
<dbReference type="InterPro" id="IPR011453">
    <property type="entry name" value="DUF1559"/>
</dbReference>
<organism evidence="2 3">
    <name type="scientific">Lacipirellula parvula</name>
    <dbReference type="NCBI Taxonomy" id="2650471"/>
    <lineage>
        <taxon>Bacteria</taxon>
        <taxon>Pseudomonadati</taxon>
        <taxon>Planctomycetota</taxon>
        <taxon>Planctomycetia</taxon>
        <taxon>Pirellulales</taxon>
        <taxon>Lacipirellulaceae</taxon>
        <taxon>Lacipirellula</taxon>
    </lineage>
</organism>
<evidence type="ECO:0000259" key="1">
    <source>
        <dbReference type="Pfam" id="PF07596"/>
    </source>
</evidence>
<dbReference type="Gene3D" id="3.30.700.10">
    <property type="entry name" value="Glycoprotein, Type 4 Pilin"/>
    <property type="match status" value="1"/>
</dbReference>
<dbReference type="RefSeq" id="WP_152101758.1">
    <property type="nucleotide sequence ID" value="NZ_AP021861.1"/>
</dbReference>
<dbReference type="InterPro" id="IPR027558">
    <property type="entry name" value="Pre_pil_HX9DG_C"/>
</dbReference>
<dbReference type="InterPro" id="IPR045584">
    <property type="entry name" value="Pilin-like"/>
</dbReference>